<keyword evidence="6" id="KW-1185">Reference proteome</keyword>
<evidence type="ECO:0000259" key="4">
    <source>
        <dbReference type="PROSITE" id="PS51770"/>
    </source>
</evidence>
<evidence type="ECO:0000256" key="1">
    <source>
        <dbReference type="ARBA" id="ARBA00010458"/>
    </source>
</evidence>
<dbReference type="PROSITE" id="PS51770">
    <property type="entry name" value="HOTDOG_ACOT"/>
    <property type="match status" value="1"/>
</dbReference>
<evidence type="ECO:0000256" key="2">
    <source>
        <dbReference type="ARBA" id="ARBA00022801"/>
    </source>
</evidence>
<comment type="similarity">
    <text evidence="1">Belongs to the acyl coenzyme A hydrolase family.</text>
</comment>
<dbReference type="AlphaFoldDB" id="A0A512H4F8"/>
<gene>
    <name evidence="5" type="ORF">ROR02_04870</name>
</gene>
<dbReference type="EMBL" id="BJZO01000008">
    <property type="protein sequence ID" value="GEO80356.1"/>
    <property type="molecule type" value="Genomic_DNA"/>
</dbReference>
<dbReference type="InterPro" id="IPR033120">
    <property type="entry name" value="HOTDOG_ACOT"/>
</dbReference>
<organism evidence="5 6">
    <name type="scientific">Pararhodospirillum oryzae</name>
    <dbReference type="NCBI Taxonomy" id="478448"/>
    <lineage>
        <taxon>Bacteria</taxon>
        <taxon>Pseudomonadati</taxon>
        <taxon>Pseudomonadota</taxon>
        <taxon>Alphaproteobacteria</taxon>
        <taxon>Rhodospirillales</taxon>
        <taxon>Rhodospirillaceae</taxon>
        <taxon>Pararhodospirillum</taxon>
    </lineage>
</organism>
<accession>A0A512H4F8</accession>
<sequence length="151" mass="16001">MTASPKTVPPSVPPALDQPVGTLSLRAIAMPADTNPYGDIFGGWLMAQMDLAGGTRARQLAGCRVATVAVTGFTFHKPVYVGDEVSCYTALTRIGRTSLTIDVQAWVRRHTSAAVEKVTEGLFVFVAVDLEGRPHPLDLKDVPLDLPASGA</sequence>
<dbReference type="InterPro" id="IPR040170">
    <property type="entry name" value="Cytosol_ACT"/>
</dbReference>
<reference evidence="5 6" key="1">
    <citation type="submission" date="2019-07" db="EMBL/GenBank/DDBJ databases">
        <title>Whole genome shotgun sequence of Rhodospirillum oryzae NBRC 107573.</title>
        <authorList>
            <person name="Hosoyama A."/>
            <person name="Uohara A."/>
            <person name="Ohji S."/>
            <person name="Ichikawa N."/>
        </authorList>
    </citation>
    <scope>NUCLEOTIDE SEQUENCE [LARGE SCALE GENOMIC DNA]</scope>
    <source>
        <strain evidence="5 6">NBRC 107573</strain>
    </source>
</reference>
<dbReference type="PANTHER" id="PTHR11049:SF5">
    <property type="entry name" value="ACYL-COA THIOESTER HYDROLASE YCIA"/>
    <property type="match status" value="1"/>
</dbReference>
<dbReference type="GO" id="GO:0005829">
    <property type="term" value="C:cytosol"/>
    <property type="evidence" value="ECO:0007669"/>
    <property type="project" value="TreeGrafter"/>
</dbReference>
<evidence type="ECO:0000313" key="6">
    <source>
        <dbReference type="Proteomes" id="UP000321567"/>
    </source>
</evidence>
<dbReference type="Proteomes" id="UP000321567">
    <property type="component" value="Unassembled WGS sequence"/>
</dbReference>
<keyword evidence="2 3" id="KW-0378">Hydrolase</keyword>
<name>A0A512H4F8_9PROT</name>
<evidence type="ECO:0000256" key="3">
    <source>
        <dbReference type="PROSITE-ProRule" id="PRU01106"/>
    </source>
</evidence>
<dbReference type="SUPFAM" id="SSF54637">
    <property type="entry name" value="Thioesterase/thiol ester dehydrase-isomerase"/>
    <property type="match status" value="1"/>
</dbReference>
<dbReference type="InterPro" id="IPR029069">
    <property type="entry name" value="HotDog_dom_sf"/>
</dbReference>
<proteinExistence type="inferred from homology"/>
<dbReference type="Pfam" id="PF03061">
    <property type="entry name" value="4HBT"/>
    <property type="match status" value="1"/>
</dbReference>
<dbReference type="Gene3D" id="3.10.129.10">
    <property type="entry name" value="Hotdog Thioesterase"/>
    <property type="match status" value="1"/>
</dbReference>
<comment type="caution">
    <text evidence="5">The sequence shown here is derived from an EMBL/GenBank/DDBJ whole genome shotgun (WGS) entry which is preliminary data.</text>
</comment>
<dbReference type="CDD" id="cd03442">
    <property type="entry name" value="BFIT_BACH"/>
    <property type="match status" value="1"/>
</dbReference>
<dbReference type="PANTHER" id="PTHR11049">
    <property type="entry name" value="ACYL COENZYME A THIOESTER HYDROLASE"/>
    <property type="match status" value="1"/>
</dbReference>
<dbReference type="GO" id="GO:0009062">
    <property type="term" value="P:fatty acid catabolic process"/>
    <property type="evidence" value="ECO:0007669"/>
    <property type="project" value="TreeGrafter"/>
</dbReference>
<dbReference type="GO" id="GO:0006637">
    <property type="term" value="P:acyl-CoA metabolic process"/>
    <property type="evidence" value="ECO:0007669"/>
    <property type="project" value="TreeGrafter"/>
</dbReference>
<feature type="domain" description="HotDog ACOT-type" evidence="4">
    <location>
        <begin position="19"/>
        <end position="131"/>
    </location>
</feature>
<dbReference type="GO" id="GO:0052816">
    <property type="term" value="F:long-chain fatty acyl-CoA hydrolase activity"/>
    <property type="evidence" value="ECO:0007669"/>
    <property type="project" value="TreeGrafter"/>
</dbReference>
<evidence type="ECO:0000313" key="5">
    <source>
        <dbReference type="EMBL" id="GEO80356.1"/>
    </source>
</evidence>
<dbReference type="InterPro" id="IPR006683">
    <property type="entry name" value="Thioestr_dom"/>
</dbReference>
<protein>
    <submittedName>
        <fullName evidence="5">Acyl-CoA thioesterase</fullName>
    </submittedName>
</protein>